<reference evidence="1" key="1">
    <citation type="submission" date="2014-09" db="EMBL/GenBank/DDBJ databases">
        <authorList>
            <person name="Magalhaes I.L.F."/>
            <person name="Oliveira U."/>
            <person name="Santos F.R."/>
            <person name="Vidigal T.H.D.A."/>
            <person name="Brescovit A.D."/>
            <person name="Santos A.J."/>
        </authorList>
    </citation>
    <scope>NUCLEOTIDE SEQUENCE</scope>
    <source>
        <tissue evidence="1">Shoot tissue taken approximately 20 cm above the soil surface</tissue>
    </source>
</reference>
<dbReference type="AlphaFoldDB" id="A0A0A9F1J0"/>
<organism evidence="1">
    <name type="scientific">Arundo donax</name>
    <name type="common">Giant reed</name>
    <name type="synonym">Donax arundinaceus</name>
    <dbReference type="NCBI Taxonomy" id="35708"/>
    <lineage>
        <taxon>Eukaryota</taxon>
        <taxon>Viridiplantae</taxon>
        <taxon>Streptophyta</taxon>
        <taxon>Embryophyta</taxon>
        <taxon>Tracheophyta</taxon>
        <taxon>Spermatophyta</taxon>
        <taxon>Magnoliopsida</taxon>
        <taxon>Liliopsida</taxon>
        <taxon>Poales</taxon>
        <taxon>Poaceae</taxon>
        <taxon>PACMAD clade</taxon>
        <taxon>Arundinoideae</taxon>
        <taxon>Arundineae</taxon>
        <taxon>Arundo</taxon>
    </lineage>
</organism>
<accession>A0A0A9F1J0</accession>
<dbReference type="EMBL" id="GBRH01190981">
    <property type="protein sequence ID" value="JAE06915.1"/>
    <property type="molecule type" value="Transcribed_RNA"/>
</dbReference>
<protein>
    <submittedName>
        <fullName evidence="1">Uncharacterized protein</fullName>
    </submittedName>
</protein>
<evidence type="ECO:0000313" key="1">
    <source>
        <dbReference type="EMBL" id="JAE06915.1"/>
    </source>
</evidence>
<reference evidence="1" key="2">
    <citation type="journal article" date="2015" name="Data Brief">
        <title>Shoot transcriptome of the giant reed, Arundo donax.</title>
        <authorList>
            <person name="Barrero R.A."/>
            <person name="Guerrero F.D."/>
            <person name="Moolhuijzen P."/>
            <person name="Goolsby J.A."/>
            <person name="Tidwell J."/>
            <person name="Bellgard S.E."/>
            <person name="Bellgard M.I."/>
        </authorList>
    </citation>
    <scope>NUCLEOTIDE SEQUENCE</scope>
    <source>
        <tissue evidence="1">Shoot tissue taken approximately 20 cm above the soil surface</tissue>
    </source>
</reference>
<name>A0A0A9F1J0_ARUDO</name>
<proteinExistence type="predicted"/>
<sequence>MMRPVLVCSLQISHSTWMEDL</sequence>